<dbReference type="SUPFAM" id="SSF52540">
    <property type="entry name" value="P-loop containing nucleoside triphosphate hydrolases"/>
    <property type="match status" value="1"/>
</dbReference>
<name>A0A172TLB9_9BACL</name>
<dbReference type="InterPro" id="IPR017871">
    <property type="entry name" value="ABC_transporter-like_CS"/>
</dbReference>
<dbReference type="PROSITE" id="PS50893">
    <property type="entry name" value="ABC_TRANSPORTER_2"/>
    <property type="match status" value="1"/>
</dbReference>
<evidence type="ECO:0000256" key="1">
    <source>
        <dbReference type="ARBA" id="ARBA00004202"/>
    </source>
</evidence>
<dbReference type="GO" id="GO:0005886">
    <property type="term" value="C:plasma membrane"/>
    <property type="evidence" value="ECO:0007669"/>
    <property type="project" value="UniProtKB-SubCell"/>
</dbReference>
<keyword evidence="4" id="KW-0547">Nucleotide-binding</keyword>
<evidence type="ECO:0000256" key="2">
    <source>
        <dbReference type="ARBA" id="ARBA00005417"/>
    </source>
</evidence>
<dbReference type="InterPro" id="IPR027417">
    <property type="entry name" value="P-loop_NTPase"/>
</dbReference>
<dbReference type="AlphaFoldDB" id="A0A172TLB9"/>
<dbReference type="GO" id="GO:0022857">
    <property type="term" value="F:transmembrane transporter activity"/>
    <property type="evidence" value="ECO:0007669"/>
    <property type="project" value="UniProtKB-ARBA"/>
</dbReference>
<organism evidence="7 8">
    <name type="scientific">Paenibacillus swuensis</name>
    <dbReference type="NCBI Taxonomy" id="1178515"/>
    <lineage>
        <taxon>Bacteria</taxon>
        <taxon>Bacillati</taxon>
        <taxon>Bacillota</taxon>
        <taxon>Bacilli</taxon>
        <taxon>Bacillales</taxon>
        <taxon>Paenibacillaceae</taxon>
        <taxon>Paenibacillus</taxon>
    </lineage>
</organism>
<keyword evidence="8" id="KW-1185">Reference proteome</keyword>
<gene>
    <name evidence="7" type="ORF">SY83_17910</name>
</gene>
<dbReference type="STRING" id="1178515.SY83_17910"/>
<dbReference type="EMBL" id="CP011388">
    <property type="protein sequence ID" value="ANE47855.1"/>
    <property type="molecule type" value="Genomic_DNA"/>
</dbReference>
<dbReference type="PROSITE" id="PS00211">
    <property type="entry name" value="ABC_TRANSPORTER_1"/>
    <property type="match status" value="1"/>
</dbReference>
<comment type="similarity">
    <text evidence="2">Belongs to the ABC transporter superfamily.</text>
</comment>
<dbReference type="SMART" id="SM00382">
    <property type="entry name" value="AAA"/>
    <property type="match status" value="1"/>
</dbReference>
<evidence type="ECO:0000256" key="5">
    <source>
        <dbReference type="ARBA" id="ARBA00022840"/>
    </source>
</evidence>
<dbReference type="OrthoDB" id="9789994at2"/>
<keyword evidence="5 7" id="KW-0067">ATP-binding</keyword>
<comment type="subcellular location">
    <subcellularLocation>
        <location evidence="1">Cell membrane</location>
        <topology evidence="1">Peripheral membrane protein</topology>
    </subcellularLocation>
</comment>
<dbReference type="KEGG" id="pswu:SY83_17910"/>
<dbReference type="RefSeq" id="WP_068609000.1">
    <property type="nucleotide sequence ID" value="NZ_CP011388.1"/>
</dbReference>
<evidence type="ECO:0000313" key="7">
    <source>
        <dbReference type="EMBL" id="ANE47855.1"/>
    </source>
</evidence>
<dbReference type="InterPro" id="IPR003439">
    <property type="entry name" value="ABC_transporter-like_ATP-bd"/>
</dbReference>
<dbReference type="Proteomes" id="UP000076927">
    <property type="component" value="Chromosome"/>
</dbReference>
<dbReference type="Gene3D" id="3.40.50.300">
    <property type="entry name" value="P-loop containing nucleotide triphosphate hydrolases"/>
    <property type="match status" value="1"/>
</dbReference>
<reference evidence="7 8" key="1">
    <citation type="submission" date="2015-01" db="EMBL/GenBank/DDBJ databases">
        <title>Paenibacillus swuensis/DY6/whole genome sequencing.</title>
        <authorList>
            <person name="Kim M.K."/>
            <person name="Srinivasan S."/>
            <person name="Lee J.-J."/>
        </authorList>
    </citation>
    <scope>NUCLEOTIDE SEQUENCE [LARGE SCALE GENOMIC DNA]</scope>
    <source>
        <strain evidence="7 8">DY6</strain>
    </source>
</reference>
<keyword evidence="3" id="KW-0813">Transport</keyword>
<dbReference type="InterPro" id="IPR003593">
    <property type="entry name" value="AAA+_ATPase"/>
</dbReference>
<dbReference type="InterPro" id="IPR050153">
    <property type="entry name" value="Metal_Ion_Import_ABC"/>
</dbReference>
<dbReference type="GO" id="GO:0016887">
    <property type="term" value="F:ATP hydrolysis activity"/>
    <property type="evidence" value="ECO:0007669"/>
    <property type="project" value="InterPro"/>
</dbReference>
<evidence type="ECO:0000256" key="3">
    <source>
        <dbReference type="ARBA" id="ARBA00022448"/>
    </source>
</evidence>
<dbReference type="GO" id="GO:0005524">
    <property type="term" value="F:ATP binding"/>
    <property type="evidence" value="ECO:0007669"/>
    <property type="project" value="UniProtKB-KW"/>
</dbReference>
<sequence length="254" mass="29226">MIDLNHVSLRREETQILDDVTLTVRKDEHWVLLGRNGSGKTSILEMINGYVFPSSGTVKVLHSIYGKVDVREIRRKIGYISQSLMDKLALSDPVWEVVATGEFGYLRFYEQIPEDLKEKAMRMLAFVKLEHRGTHLLGTLSQGERKKAMLARALMADPTLLIMDEPCSGLDLFEREQLLVTINELNMKSVTLFYVTHHMEEIMPLFTHVALLEQGKLIAAGPKRDVLTEENIRLAYNVNVDLEWHQDRPWIRVI</sequence>
<feature type="domain" description="ABC transporter" evidence="6">
    <location>
        <begin position="2"/>
        <end position="239"/>
    </location>
</feature>
<proteinExistence type="inferred from homology"/>
<accession>A0A172TLB9</accession>
<dbReference type="InterPro" id="IPR015856">
    <property type="entry name" value="ABC_transpr_CbiO/EcfA_su"/>
</dbReference>
<dbReference type="Pfam" id="PF00005">
    <property type="entry name" value="ABC_tran"/>
    <property type="match status" value="1"/>
</dbReference>
<evidence type="ECO:0000256" key="4">
    <source>
        <dbReference type="ARBA" id="ARBA00022741"/>
    </source>
</evidence>
<dbReference type="PANTHER" id="PTHR42734">
    <property type="entry name" value="METAL TRANSPORT SYSTEM ATP-BINDING PROTEIN TM_0124-RELATED"/>
    <property type="match status" value="1"/>
</dbReference>
<protein>
    <submittedName>
        <fullName evidence="7">Molybdenum ABC transporter ATP-binding protein</fullName>
    </submittedName>
</protein>
<dbReference type="CDD" id="cd03225">
    <property type="entry name" value="ABC_cobalt_CbiO_domain1"/>
    <property type="match status" value="1"/>
</dbReference>
<dbReference type="PATRIC" id="fig|1178515.4.peg.3610"/>
<evidence type="ECO:0000313" key="8">
    <source>
        <dbReference type="Proteomes" id="UP000076927"/>
    </source>
</evidence>
<evidence type="ECO:0000259" key="6">
    <source>
        <dbReference type="PROSITE" id="PS50893"/>
    </source>
</evidence>
<dbReference type="PANTHER" id="PTHR42734:SF17">
    <property type="entry name" value="METAL TRANSPORT SYSTEM ATP-BINDING PROTEIN TM_0124-RELATED"/>
    <property type="match status" value="1"/>
</dbReference>